<dbReference type="PANTHER" id="PTHR28037">
    <property type="entry name" value="ALCOHOL O-ACETYLTRANSFERASE 1-RELATED"/>
    <property type="match status" value="1"/>
</dbReference>
<dbReference type="EMBL" id="ML735335">
    <property type="protein sequence ID" value="KAE8385443.1"/>
    <property type="molecule type" value="Genomic_DNA"/>
</dbReference>
<dbReference type="Pfam" id="PF07247">
    <property type="entry name" value="AATase"/>
    <property type="match status" value="1"/>
</dbReference>
<sequence>MSRRNPFLRFASPNERRTISREDVGFYNALVIAAVYEVGSEDIDLNSAQSFLSPLKSCILKHPYLSVVVKDKDTEKPAYEGVSSISLEQHISIIHDDEIQSSGETAILEKVLPPILDRPWPAGVPPWRIVVLPLASPDESKIARCFIAFAFSHTLGDGMVGLAFHRTFLDAWRETTGADKGESFLVIPQSRTLPEPFDTPQRLPISWKFLLGPLAAVLLPKFLAELLGLRATASAVNAGTWTGSRIFFDPASTDNSRLKLLEIEAPLLQNTLQISRKHDAKLTSTLHQLIIRALSKAIPNRDVTNFVSTTAVDMRGSIGTRGYTWGLFVSGHYDVHPRVLDVAQPALSEEMWAAASSMTKRLAECATRLQDQAIGLLRYAPSIRNWMLGKVGQQRDCSYEVSNLLAFDGNNGVASDKCKISKMVFVQPGNVPSGPLVFNVISVKGGSLMCAITWQAGALGVPIEEEIPLVDDICSSLRADFEALRD</sequence>
<dbReference type="PANTHER" id="PTHR28037:SF1">
    <property type="entry name" value="ALCOHOL O-ACETYLTRANSFERASE 1-RELATED"/>
    <property type="match status" value="1"/>
</dbReference>
<reference evidence="1" key="1">
    <citation type="submission" date="2019-04" db="EMBL/GenBank/DDBJ databases">
        <title>Friends and foes A comparative genomics studyof 23 Aspergillus species from section Flavi.</title>
        <authorList>
            <consortium name="DOE Joint Genome Institute"/>
            <person name="Kjaerbolling I."/>
            <person name="Vesth T."/>
            <person name="Frisvad J.C."/>
            <person name="Nybo J.L."/>
            <person name="Theobald S."/>
            <person name="Kildgaard S."/>
            <person name="Isbrandt T."/>
            <person name="Kuo A."/>
            <person name="Sato A."/>
            <person name="Lyhne E.K."/>
            <person name="Kogle M.E."/>
            <person name="Wiebenga A."/>
            <person name="Kun R.S."/>
            <person name="Lubbers R.J."/>
            <person name="Makela M.R."/>
            <person name="Barry K."/>
            <person name="Chovatia M."/>
            <person name="Clum A."/>
            <person name="Daum C."/>
            <person name="Haridas S."/>
            <person name="He G."/>
            <person name="LaButti K."/>
            <person name="Lipzen A."/>
            <person name="Mondo S."/>
            <person name="Riley R."/>
            <person name="Salamov A."/>
            <person name="Simmons B.A."/>
            <person name="Magnuson J.K."/>
            <person name="Henrissat B."/>
            <person name="Mortensen U.H."/>
            <person name="Larsen T.O."/>
            <person name="Devries R.P."/>
            <person name="Grigoriev I.V."/>
            <person name="Machida M."/>
            <person name="Baker S.E."/>
            <person name="Andersen M.R."/>
        </authorList>
    </citation>
    <scope>NUCLEOTIDE SEQUENCE [LARGE SCALE GENOMIC DNA]</scope>
    <source>
        <strain evidence="1">IBT 14317</strain>
    </source>
</reference>
<evidence type="ECO:0000313" key="1">
    <source>
        <dbReference type="EMBL" id="KAE8385443.1"/>
    </source>
</evidence>
<dbReference type="AlphaFoldDB" id="A0A5N7BUW1"/>
<dbReference type="OrthoDB" id="2150604at2759"/>
<dbReference type="InterPro" id="IPR052058">
    <property type="entry name" value="Alcohol_O-acetyltransferase"/>
</dbReference>
<name>A0A5N7BUW1_PETAA</name>
<keyword evidence="1" id="KW-0808">Transferase</keyword>
<proteinExistence type="predicted"/>
<organism evidence="1">
    <name type="scientific">Petromyces alliaceus</name>
    <name type="common">Aspergillus alliaceus</name>
    <dbReference type="NCBI Taxonomy" id="209559"/>
    <lineage>
        <taxon>Eukaryota</taxon>
        <taxon>Fungi</taxon>
        <taxon>Dikarya</taxon>
        <taxon>Ascomycota</taxon>
        <taxon>Pezizomycotina</taxon>
        <taxon>Eurotiomycetes</taxon>
        <taxon>Eurotiomycetidae</taxon>
        <taxon>Eurotiales</taxon>
        <taxon>Aspergillaceae</taxon>
        <taxon>Aspergillus</taxon>
        <taxon>Aspergillus subgen. Circumdati</taxon>
    </lineage>
</organism>
<dbReference type="InterPro" id="IPR010828">
    <property type="entry name" value="Atf2/Sli1-like"/>
</dbReference>
<protein>
    <submittedName>
        <fullName evidence="1">Alcohol acetyltransferase</fullName>
    </submittedName>
</protein>
<accession>A0A5N7BUW1</accession>
<gene>
    <name evidence="1" type="ORF">BDV23DRAFT_164907</name>
</gene>
<dbReference type="GO" id="GO:0008080">
    <property type="term" value="F:N-acetyltransferase activity"/>
    <property type="evidence" value="ECO:0007669"/>
    <property type="project" value="TreeGrafter"/>
</dbReference>
<dbReference type="Proteomes" id="UP000326877">
    <property type="component" value="Unassembled WGS sequence"/>
</dbReference>